<dbReference type="RefSeq" id="WP_137344424.1">
    <property type="nucleotide sequence ID" value="NZ_BSQH01000020.1"/>
</dbReference>
<name>A0A4U6CPY4_9BACT</name>
<protein>
    <submittedName>
        <fullName evidence="1">Uncharacterized protein</fullName>
    </submittedName>
</protein>
<dbReference type="EMBL" id="SZVO01000030">
    <property type="protein sequence ID" value="TKT85481.1"/>
    <property type="molecule type" value="Genomic_DNA"/>
</dbReference>
<reference evidence="1 2" key="1">
    <citation type="submission" date="2019-05" db="EMBL/GenBank/DDBJ databases">
        <title>Dyadobacter AR-3-8 sp. nov., isolated from arctic soil.</title>
        <authorList>
            <person name="Chaudhary D.K."/>
        </authorList>
    </citation>
    <scope>NUCLEOTIDE SEQUENCE [LARGE SCALE GENOMIC DNA]</scope>
    <source>
        <strain evidence="1 2">AR-3-8</strain>
    </source>
</reference>
<dbReference type="AlphaFoldDB" id="A0A4U6CPY4"/>
<comment type="caution">
    <text evidence="1">The sequence shown here is derived from an EMBL/GenBank/DDBJ whole genome shotgun (WGS) entry which is preliminary data.</text>
</comment>
<proteinExistence type="predicted"/>
<gene>
    <name evidence="1" type="ORF">FDK13_33740</name>
</gene>
<evidence type="ECO:0000313" key="2">
    <source>
        <dbReference type="Proteomes" id="UP000304900"/>
    </source>
</evidence>
<dbReference type="Proteomes" id="UP000304900">
    <property type="component" value="Unassembled WGS sequence"/>
</dbReference>
<sequence length="74" mass="8458">MRIIDNKGQMIAVTDLPAAIIQAALFKDYRHTDAEFGKQDDELKIYWADLHTKLLKLRSDVDSTAQKNEPDNVI</sequence>
<keyword evidence="2" id="KW-1185">Reference proteome</keyword>
<dbReference type="OrthoDB" id="798594at2"/>
<evidence type="ECO:0000313" key="1">
    <source>
        <dbReference type="EMBL" id="TKT85481.1"/>
    </source>
</evidence>
<accession>A0A4U6CPY4</accession>
<organism evidence="1 2">
    <name type="scientific">Dyadobacter frigoris</name>
    <dbReference type="NCBI Taxonomy" id="2576211"/>
    <lineage>
        <taxon>Bacteria</taxon>
        <taxon>Pseudomonadati</taxon>
        <taxon>Bacteroidota</taxon>
        <taxon>Cytophagia</taxon>
        <taxon>Cytophagales</taxon>
        <taxon>Spirosomataceae</taxon>
        <taxon>Dyadobacter</taxon>
    </lineage>
</organism>